<dbReference type="AlphaFoldDB" id="A0AAV5X0K1"/>
<dbReference type="EMBL" id="BTSY01000007">
    <property type="protein sequence ID" value="GMT36430.1"/>
    <property type="molecule type" value="Genomic_DNA"/>
</dbReference>
<feature type="transmembrane region" description="Helical" evidence="1">
    <location>
        <begin position="74"/>
        <end position="97"/>
    </location>
</feature>
<comment type="caution">
    <text evidence="2">The sequence shown here is derived from an EMBL/GenBank/DDBJ whole genome shotgun (WGS) entry which is preliminary data.</text>
</comment>
<keyword evidence="1" id="KW-0812">Transmembrane</keyword>
<evidence type="ECO:0000313" key="3">
    <source>
        <dbReference type="Proteomes" id="UP001432322"/>
    </source>
</evidence>
<accession>A0AAV5X0K1</accession>
<evidence type="ECO:0000313" key="2">
    <source>
        <dbReference type="EMBL" id="GMT36430.1"/>
    </source>
</evidence>
<feature type="transmembrane region" description="Helical" evidence="1">
    <location>
        <begin position="44"/>
        <end position="62"/>
    </location>
</feature>
<keyword evidence="3" id="KW-1185">Reference proteome</keyword>
<feature type="non-terminal residue" evidence="2">
    <location>
        <position position="1"/>
    </location>
</feature>
<dbReference type="Proteomes" id="UP001432322">
    <property type="component" value="Unassembled WGS sequence"/>
</dbReference>
<name>A0AAV5X0K1_9BILA</name>
<organism evidence="2 3">
    <name type="scientific">Pristionchus fissidentatus</name>
    <dbReference type="NCBI Taxonomy" id="1538716"/>
    <lineage>
        <taxon>Eukaryota</taxon>
        <taxon>Metazoa</taxon>
        <taxon>Ecdysozoa</taxon>
        <taxon>Nematoda</taxon>
        <taxon>Chromadorea</taxon>
        <taxon>Rhabditida</taxon>
        <taxon>Rhabditina</taxon>
        <taxon>Diplogasteromorpha</taxon>
        <taxon>Diplogasteroidea</taxon>
        <taxon>Neodiplogasteridae</taxon>
        <taxon>Pristionchus</taxon>
    </lineage>
</organism>
<keyword evidence="1" id="KW-1133">Transmembrane helix</keyword>
<proteinExistence type="predicted"/>
<feature type="non-terminal residue" evidence="2">
    <location>
        <position position="101"/>
    </location>
</feature>
<gene>
    <name evidence="2" type="ORF">PFISCL1PPCAC_27727</name>
</gene>
<feature type="transmembrane region" description="Helical" evidence="1">
    <location>
        <begin position="12"/>
        <end position="32"/>
    </location>
</feature>
<sequence>LRYCVTHLRIDYRLSSIIFIVVQFLSLNAFLICTKFWSMGKFPAITVLVLSFIGHFHSLAAIREDITQRQAAISGATFVVLLVVLSAVIEAGLNMYIRQLL</sequence>
<protein>
    <submittedName>
        <fullName evidence="2">Uncharacterized protein</fullName>
    </submittedName>
</protein>
<evidence type="ECO:0000256" key="1">
    <source>
        <dbReference type="SAM" id="Phobius"/>
    </source>
</evidence>
<keyword evidence="1" id="KW-0472">Membrane</keyword>
<reference evidence="2" key="1">
    <citation type="submission" date="2023-10" db="EMBL/GenBank/DDBJ databases">
        <title>Genome assembly of Pristionchus species.</title>
        <authorList>
            <person name="Yoshida K."/>
            <person name="Sommer R.J."/>
        </authorList>
    </citation>
    <scope>NUCLEOTIDE SEQUENCE</scope>
    <source>
        <strain evidence="2">RS5133</strain>
    </source>
</reference>